<dbReference type="PANTHER" id="PTHR43146:SF1">
    <property type="entry name" value="CANCER-RELATED NUCLEOSIDE-TRIPHOSPHATASE"/>
    <property type="match status" value="1"/>
</dbReference>
<name>A0A023FIW2_AMBCJ</name>
<dbReference type="EMBL" id="GBBK01003909">
    <property type="protein sequence ID" value="JAC20573.1"/>
    <property type="molecule type" value="mRNA"/>
</dbReference>
<dbReference type="GO" id="GO:0005524">
    <property type="term" value="F:ATP binding"/>
    <property type="evidence" value="ECO:0007669"/>
    <property type="project" value="UniProtKB-KW"/>
</dbReference>
<dbReference type="InterPro" id="IPR004948">
    <property type="entry name" value="Nuc-triphosphatase_THEP1"/>
</dbReference>
<protein>
    <recommendedName>
        <fullName evidence="5">AAA+ ATPase domain-containing protein</fullName>
    </recommendedName>
</protein>
<dbReference type="Pfam" id="PF03266">
    <property type="entry name" value="NTPase_1"/>
    <property type="match status" value="1"/>
</dbReference>
<evidence type="ECO:0008006" key="5">
    <source>
        <dbReference type="Google" id="ProtNLM"/>
    </source>
</evidence>
<dbReference type="GO" id="GO:0017111">
    <property type="term" value="F:ribonucleoside triphosphate phosphatase activity"/>
    <property type="evidence" value="ECO:0007669"/>
    <property type="project" value="InterPro"/>
</dbReference>
<keyword evidence="1" id="KW-0547">Nucleotide-binding</keyword>
<organism evidence="4">
    <name type="scientific">Amblyomma cajennense</name>
    <name type="common">Cayenne tick</name>
    <name type="synonym">Acarus cajennensis</name>
    <dbReference type="NCBI Taxonomy" id="34607"/>
    <lineage>
        <taxon>Eukaryota</taxon>
        <taxon>Metazoa</taxon>
        <taxon>Ecdysozoa</taxon>
        <taxon>Arthropoda</taxon>
        <taxon>Chelicerata</taxon>
        <taxon>Arachnida</taxon>
        <taxon>Acari</taxon>
        <taxon>Parasitiformes</taxon>
        <taxon>Ixodida</taxon>
        <taxon>Ixodoidea</taxon>
        <taxon>Ixodidae</taxon>
        <taxon>Amblyomminae</taxon>
        <taxon>Amblyomma</taxon>
    </lineage>
</organism>
<reference evidence="4" key="1">
    <citation type="submission" date="2014-03" db="EMBL/GenBank/DDBJ databases">
        <title>The sialotranscriptome of Amblyomma triste, Amblyomma parvum and Amblyomma cajennense ticks, uncovered by 454-based RNA-seq.</title>
        <authorList>
            <person name="Garcia G.R."/>
            <person name="Gardinassi L.G."/>
            <person name="Ribeiro J.M."/>
            <person name="Anatriello E."/>
            <person name="Ferreira B.R."/>
            <person name="Moreira H.N."/>
            <person name="Mafra C."/>
            <person name="Olegario M.M."/>
            <person name="Szabo P.J."/>
            <person name="Miranda-Santos I.K."/>
            <person name="Maruyama S.R."/>
        </authorList>
    </citation>
    <scope>NUCLEOTIDE SEQUENCE</scope>
    <source>
        <strain evidence="4">Uberlandia</strain>
        <tissue evidence="4">Salivary glands</tissue>
    </source>
</reference>
<dbReference type="HAMAP" id="MF_00796">
    <property type="entry name" value="NTPase_1"/>
    <property type="match status" value="1"/>
</dbReference>
<dbReference type="InterPro" id="IPR027417">
    <property type="entry name" value="P-loop_NTPase"/>
</dbReference>
<dbReference type="SUPFAM" id="SSF52540">
    <property type="entry name" value="P-loop containing nucleoside triphosphate hydrolases"/>
    <property type="match status" value="1"/>
</dbReference>
<evidence type="ECO:0000256" key="3">
    <source>
        <dbReference type="ARBA" id="ARBA00022840"/>
    </source>
</evidence>
<keyword evidence="3" id="KW-0067">ATP-binding</keyword>
<keyword evidence="2" id="KW-0378">Hydrolase</keyword>
<proteinExistence type="evidence at transcript level"/>
<sequence length="186" mass="20418">MAFPKFVVLTGSPGVGKTTIVKNAVNTLGEQGITVSGFYTTELRENGNRVGFDVVTTGNKKAPLARIRDHFPAGKGPFVGRYCVTVKKFEEVALDSLKTKSDVLVIDEVGKMELFSEPFRNRVSELFADESNCILVTVPVSTGTQCLPLVEHIKGHKCARVFSVNRSNRDYLLREVLDALRKAVGK</sequence>
<accession>A0A023FIW2</accession>
<evidence type="ECO:0000256" key="2">
    <source>
        <dbReference type="ARBA" id="ARBA00022801"/>
    </source>
</evidence>
<evidence type="ECO:0000313" key="4">
    <source>
        <dbReference type="EMBL" id="JAC20573.1"/>
    </source>
</evidence>
<dbReference type="AlphaFoldDB" id="A0A023FIW2"/>
<dbReference type="Gene3D" id="3.40.50.300">
    <property type="entry name" value="P-loop containing nucleotide triphosphate hydrolases"/>
    <property type="match status" value="1"/>
</dbReference>
<evidence type="ECO:0000256" key="1">
    <source>
        <dbReference type="ARBA" id="ARBA00022741"/>
    </source>
</evidence>
<dbReference type="PANTHER" id="PTHR43146">
    <property type="entry name" value="CANCER-RELATED NUCLEOSIDE-TRIPHOSPHATASE"/>
    <property type="match status" value="1"/>
</dbReference>